<sequence length="164" mass="17503">MTGDEDLPPSEEEADAMNVDAALSALIARIDPMPPEVARYAVAAFAFRSDGEDFADLEWDSLTDAEVLTRGPDDVRMLVFGPAGPDGIRVHLGLSRTATGFEVDGFVEPAGHTEAELLHDGGAVRRPIDTAGRFYSDLPIVRSIRLRLRGTGSAPIVTGWVALG</sequence>
<evidence type="ECO:0000313" key="2">
    <source>
        <dbReference type="Proteomes" id="UP000199645"/>
    </source>
</evidence>
<organism evidence="1 2">
    <name type="scientific">Actinoplanes philippinensis</name>
    <dbReference type="NCBI Taxonomy" id="35752"/>
    <lineage>
        <taxon>Bacteria</taxon>
        <taxon>Bacillati</taxon>
        <taxon>Actinomycetota</taxon>
        <taxon>Actinomycetes</taxon>
        <taxon>Micromonosporales</taxon>
        <taxon>Micromonosporaceae</taxon>
        <taxon>Actinoplanes</taxon>
    </lineage>
</organism>
<dbReference type="RefSeq" id="WP_093613192.1">
    <property type="nucleotide sequence ID" value="NZ_BOMT01000029.1"/>
</dbReference>
<dbReference type="STRING" id="35752.SAMN05421541_104402"/>
<dbReference type="OrthoDB" id="3290313at2"/>
<dbReference type="AlphaFoldDB" id="A0A1I2EE80"/>
<accession>A0A1I2EE80</accession>
<gene>
    <name evidence="1" type="ORF">SAMN05421541_104402</name>
</gene>
<proteinExistence type="predicted"/>
<dbReference type="Proteomes" id="UP000199645">
    <property type="component" value="Unassembled WGS sequence"/>
</dbReference>
<protein>
    <submittedName>
        <fullName evidence="1">Uncharacterized protein</fullName>
    </submittedName>
</protein>
<evidence type="ECO:0000313" key="1">
    <source>
        <dbReference type="EMBL" id="SFE91252.1"/>
    </source>
</evidence>
<name>A0A1I2EE80_9ACTN</name>
<keyword evidence="2" id="KW-1185">Reference proteome</keyword>
<reference evidence="1 2" key="1">
    <citation type="submission" date="2016-10" db="EMBL/GenBank/DDBJ databases">
        <authorList>
            <person name="de Groot N.N."/>
        </authorList>
    </citation>
    <scope>NUCLEOTIDE SEQUENCE [LARGE SCALE GENOMIC DNA]</scope>
    <source>
        <strain evidence="1 2">DSM 43019</strain>
    </source>
</reference>
<dbReference type="EMBL" id="FONV01000004">
    <property type="protein sequence ID" value="SFE91252.1"/>
    <property type="molecule type" value="Genomic_DNA"/>
</dbReference>